<gene>
    <name evidence="2" type="ORF">METZ01_LOCUS219227</name>
</gene>
<evidence type="ECO:0000256" key="1">
    <source>
        <dbReference type="SAM" id="MobiDB-lite"/>
    </source>
</evidence>
<name>A0A382FVT4_9ZZZZ</name>
<protein>
    <submittedName>
        <fullName evidence="2">Uncharacterized protein</fullName>
    </submittedName>
</protein>
<proteinExistence type="predicted"/>
<dbReference type="EMBL" id="UINC01051789">
    <property type="protein sequence ID" value="SVB66373.1"/>
    <property type="molecule type" value="Genomic_DNA"/>
</dbReference>
<evidence type="ECO:0000313" key="2">
    <source>
        <dbReference type="EMBL" id="SVB66373.1"/>
    </source>
</evidence>
<dbReference type="AlphaFoldDB" id="A0A382FVT4"/>
<reference evidence="2" key="1">
    <citation type="submission" date="2018-05" db="EMBL/GenBank/DDBJ databases">
        <authorList>
            <person name="Lanie J.A."/>
            <person name="Ng W.-L."/>
            <person name="Kazmierczak K.M."/>
            <person name="Andrzejewski T.M."/>
            <person name="Davidsen T.M."/>
            <person name="Wayne K.J."/>
            <person name="Tettelin H."/>
            <person name="Glass J.I."/>
            <person name="Rusch D."/>
            <person name="Podicherti R."/>
            <person name="Tsui H.-C.T."/>
            <person name="Winkler M.E."/>
        </authorList>
    </citation>
    <scope>NUCLEOTIDE SEQUENCE</scope>
</reference>
<sequence length="35" mass="4031">MATLQQPDEPDQIDREVTRLRPTAPSEKILELPLE</sequence>
<organism evidence="2">
    <name type="scientific">marine metagenome</name>
    <dbReference type="NCBI Taxonomy" id="408172"/>
    <lineage>
        <taxon>unclassified sequences</taxon>
        <taxon>metagenomes</taxon>
        <taxon>ecological metagenomes</taxon>
    </lineage>
</organism>
<accession>A0A382FVT4</accession>
<feature type="region of interest" description="Disordered" evidence="1">
    <location>
        <begin position="1"/>
        <end position="35"/>
    </location>
</feature>